<dbReference type="OrthoDB" id="5842141at2759"/>
<evidence type="ECO:0000259" key="1">
    <source>
        <dbReference type="PROSITE" id="PS50181"/>
    </source>
</evidence>
<proteinExistence type="predicted"/>
<sequence>MDKNSSKCDLKRSIGRDDGANCPKRQKIFSDGELGKIPTHVMQMIIEYLSLDDQKSFRSVCKWIAEEIEIFWRTRRTLSVRDLKTWFPYLANSDNQWKMLQLCTLHKELSEVCSLLKHGNIVRMDFCGIRCLNWMRFVKIVETAVGSRNLALFINVVELDVRGCVFSPDDVLHVSISLPNIRTIFIDSDVTVPKNQCVESMRSKKICLKQIFDGAVEHLICQIPHHDLPLVSWIASMFPNIDNIAIDLRSH</sequence>
<keyword evidence="3" id="KW-1185">Reference proteome</keyword>
<evidence type="ECO:0000313" key="3">
    <source>
        <dbReference type="Proteomes" id="UP000494206"/>
    </source>
</evidence>
<gene>
    <name evidence="2" type="ORF">CBOVIS_LOCUS633</name>
</gene>
<dbReference type="EMBL" id="CADEPM010000001">
    <property type="protein sequence ID" value="CAB3397175.1"/>
    <property type="molecule type" value="Genomic_DNA"/>
</dbReference>
<protein>
    <recommendedName>
        <fullName evidence="1">F-box domain-containing protein</fullName>
    </recommendedName>
</protein>
<name>A0A8S1EAT9_9PELO</name>
<reference evidence="2 3" key="1">
    <citation type="submission" date="2020-04" db="EMBL/GenBank/DDBJ databases">
        <authorList>
            <person name="Laetsch R D."/>
            <person name="Stevens L."/>
            <person name="Kumar S."/>
            <person name="Blaxter L. M."/>
        </authorList>
    </citation>
    <scope>NUCLEOTIDE SEQUENCE [LARGE SCALE GENOMIC DNA]</scope>
</reference>
<comment type="caution">
    <text evidence="2">The sequence shown here is derived from an EMBL/GenBank/DDBJ whole genome shotgun (WGS) entry which is preliminary data.</text>
</comment>
<feature type="domain" description="F-box" evidence="1">
    <location>
        <begin position="31"/>
        <end position="75"/>
    </location>
</feature>
<dbReference type="InterPro" id="IPR001810">
    <property type="entry name" value="F-box_dom"/>
</dbReference>
<dbReference type="Proteomes" id="UP000494206">
    <property type="component" value="Unassembled WGS sequence"/>
</dbReference>
<accession>A0A8S1EAT9</accession>
<organism evidence="2 3">
    <name type="scientific">Caenorhabditis bovis</name>
    <dbReference type="NCBI Taxonomy" id="2654633"/>
    <lineage>
        <taxon>Eukaryota</taxon>
        <taxon>Metazoa</taxon>
        <taxon>Ecdysozoa</taxon>
        <taxon>Nematoda</taxon>
        <taxon>Chromadorea</taxon>
        <taxon>Rhabditida</taxon>
        <taxon>Rhabditina</taxon>
        <taxon>Rhabditomorpha</taxon>
        <taxon>Rhabditoidea</taxon>
        <taxon>Rhabditidae</taxon>
        <taxon>Peloderinae</taxon>
        <taxon>Caenorhabditis</taxon>
    </lineage>
</organism>
<dbReference type="AlphaFoldDB" id="A0A8S1EAT9"/>
<dbReference type="PROSITE" id="PS50181">
    <property type="entry name" value="FBOX"/>
    <property type="match status" value="1"/>
</dbReference>
<evidence type="ECO:0000313" key="2">
    <source>
        <dbReference type="EMBL" id="CAB3397175.1"/>
    </source>
</evidence>